<protein>
    <submittedName>
        <fullName evidence="3">Hypothetical_protein</fullName>
    </submittedName>
</protein>
<dbReference type="EMBL" id="CAXDID020000138">
    <property type="protein sequence ID" value="CAL6037928.1"/>
    <property type="molecule type" value="Genomic_DNA"/>
</dbReference>
<comment type="caution">
    <text evidence="2">The sequence shown here is derived from an EMBL/GenBank/DDBJ whole genome shotgun (WGS) entry which is preliminary data.</text>
</comment>
<dbReference type="EMBL" id="CATOUU010000824">
    <property type="protein sequence ID" value="CAI9951439.1"/>
    <property type="molecule type" value="Genomic_DNA"/>
</dbReference>
<keyword evidence="4" id="KW-1185">Reference proteome</keyword>
<evidence type="ECO:0000256" key="1">
    <source>
        <dbReference type="SAM" id="Coils"/>
    </source>
</evidence>
<organism evidence="2">
    <name type="scientific">Hexamita inflata</name>
    <dbReference type="NCBI Taxonomy" id="28002"/>
    <lineage>
        <taxon>Eukaryota</taxon>
        <taxon>Metamonada</taxon>
        <taxon>Diplomonadida</taxon>
        <taxon>Hexamitidae</taxon>
        <taxon>Hexamitinae</taxon>
        <taxon>Hexamita</taxon>
    </lineage>
</organism>
<feature type="coiled-coil region" evidence="1">
    <location>
        <begin position="5"/>
        <end position="63"/>
    </location>
</feature>
<reference evidence="3 4" key="2">
    <citation type="submission" date="2024-07" db="EMBL/GenBank/DDBJ databases">
        <authorList>
            <person name="Akdeniz Z."/>
        </authorList>
    </citation>
    <scope>NUCLEOTIDE SEQUENCE [LARGE SCALE GENOMIC DNA]</scope>
</reference>
<dbReference type="Proteomes" id="UP001642409">
    <property type="component" value="Unassembled WGS sequence"/>
</dbReference>
<sequence length="169" mass="20660">MKNTLQRKLEKKEITQEEIDQYNLKVKDIQEKIHKLTTKRSQINKAQKDTTQIDQEIQNLMDERFDLNKQYLTLTQWNTSDTCFIREVYKPKLIRRIKTVIEPTLEMIELEKQIKELKCKAVRCQKKRIPEIPKYAILYKQYWEEIESLQNKYIQIQDDILKQQQQQQE</sequence>
<reference evidence="2" key="1">
    <citation type="submission" date="2023-06" db="EMBL/GenBank/DDBJ databases">
        <authorList>
            <person name="Kurt Z."/>
        </authorList>
    </citation>
    <scope>NUCLEOTIDE SEQUENCE</scope>
</reference>
<keyword evidence="1" id="KW-0175">Coiled coil</keyword>
<evidence type="ECO:0000313" key="4">
    <source>
        <dbReference type="Proteomes" id="UP001642409"/>
    </source>
</evidence>
<feature type="coiled-coil region" evidence="1">
    <location>
        <begin position="107"/>
        <end position="166"/>
    </location>
</feature>
<name>A0AA86QEB2_9EUKA</name>
<gene>
    <name evidence="3" type="ORF">HINF_LOCUS37122</name>
    <name evidence="2" type="ORF">HINF_LOCUS39084</name>
</gene>
<evidence type="ECO:0000313" key="2">
    <source>
        <dbReference type="EMBL" id="CAI9951439.1"/>
    </source>
</evidence>
<dbReference type="AlphaFoldDB" id="A0AA86QEB2"/>
<evidence type="ECO:0000313" key="3">
    <source>
        <dbReference type="EMBL" id="CAL6037928.1"/>
    </source>
</evidence>
<proteinExistence type="predicted"/>
<accession>A0AA86QEB2</accession>